<dbReference type="AlphaFoldDB" id="A0A6N6MCA2"/>
<accession>A0A6N6MCA2</accession>
<name>A0A6N6MCA2_9FLAO</name>
<evidence type="ECO:0000256" key="1">
    <source>
        <dbReference type="SAM" id="Phobius"/>
    </source>
</evidence>
<reference evidence="2 3" key="1">
    <citation type="submission" date="2019-09" db="EMBL/GenBank/DDBJ databases">
        <authorList>
            <person name="Cao W.R."/>
        </authorList>
    </citation>
    <scope>NUCLEOTIDE SEQUENCE [LARGE SCALE GENOMIC DNA]</scope>
    <source>
        <strain evidence="2 3">B1N29</strain>
    </source>
</reference>
<feature type="transmembrane region" description="Helical" evidence="1">
    <location>
        <begin position="6"/>
        <end position="26"/>
    </location>
</feature>
<organism evidence="2 3">
    <name type="scientific">Pseudotamlana haliotis</name>
    <dbReference type="NCBI Taxonomy" id="2614804"/>
    <lineage>
        <taxon>Bacteria</taxon>
        <taxon>Pseudomonadati</taxon>
        <taxon>Bacteroidota</taxon>
        <taxon>Flavobacteriia</taxon>
        <taxon>Flavobacteriales</taxon>
        <taxon>Flavobacteriaceae</taxon>
        <taxon>Pseudotamlana</taxon>
    </lineage>
</organism>
<dbReference type="EMBL" id="WAAT01000039">
    <property type="protein sequence ID" value="KAB1068256.1"/>
    <property type="molecule type" value="Genomic_DNA"/>
</dbReference>
<sequence>MNAFMYSLLSGYFKLVSVIHIFGWLVSEKAPFYKGAFSIYRGEVIVSSRMAASENIILAQSCSTILCFGEFFGYKC</sequence>
<keyword evidence="3" id="KW-1185">Reference proteome</keyword>
<keyword evidence="1" id="KW-0812">Transmembrane</keyword>
<dbReference type="RefSeq" id="WP_150938431.1">
    <property type="nucleotide sequence ID" value="NZ_WAAT01000039.1"/>
</dbReference>
<dbReference type="Proteomes" id="UP000441333">
    <property type="component" value="Unassembled WGS sequence"/>
</dbReference>
<evidence type="ECO:0000313" key="3">
    <source>
        <dbReference type="Proteomes" id="UP000441333"/>
    </source>
</evidence>
<comment type="caution">
    <text evidence="2">The sequence shown here is derived from an EMBL/GenBank/DDBJ whole genome shotgun (WGS) entry which is preliminary data.</text>
</comment>
<protein>
    <submittedName>
        <fullName evidence="2">Uncharacterized protein</fullName>
    </submittedName>
</protein>
<keyword evidence="1" id="KW-0472">Membrane</keyword>
<gene>
    <name evidence="2" type="ORF">F6U93_07565</name>
</gene>
<keyword evidence="1" id="KW-1133">Transmembrane helix</keyword>
<proteinExistence type="predicted"/>
<evidence type="ECO:0000313" key="2">
    <source>
        <dbReference type="EMBL" id="KAB1068256.1"/>
    </source>
</evidence>